<evidence type="ECO:0000313" key="2">
    <source>
        <dbReference type="EMBL" id="PTU18964.1"/>
    </source>
</evidence>
<dbReference type="OrthoDB" id="2147163at2759"/>
<dbReference type="InterPro" id="IPR029058">
    <property type="entry name" value="AB_hydrolase_fold"/>
</dbReference>
<dbReference type="GeneID" id="63815466"/>
<dbReference type="Proteomes" id="UP000244073">
    <property type="component" value="Unassembled WGS sequence"/>
</dbReference>
<feature type="domain" description="Dienelactone hydrolase" evidence="1">
    <location>
        <begin position="30"/>
        <end position="257"/>
    </location>
</feature>
<dbReference type="RefSeq" id="XP_040750356.1">
    <property type="nucleotide sequence ID" value="XM_040898584.1"/>
</dbReference>
<dbReference type="Pfam" id="PF01738">
    <property type="entry name" value="DLH"/>
    <property type="match status" value="1"/>
</dbReference>
<accession>A0A2T5LRP9</accession>
<dbReference type="EMBL" id="MSFN02000007">
    <property type="protein sequence ID" value="PTU18964.1"/>
    <property type="molecule type" value="Genomic_DNA"/>
</dbReference>
<gene>
    <name evidence="2" type="ORF">P175DRAFT_0511380</name>
</gene>
<dbReference type="AlphaFoldDB" id="A0A2T5LRP9"/>
<dbReference type="SUPFAM" id="SSF53474">
    <property type="entry name" value="alpha/beta-Hydrolases"/>
    <property type="match status" value="1"/>
</dbReference>
<sequence length="259" mass="28288">MSTSKACCSIPPIMAEGYQPKGEYRTINGLRTYITGPETATKAILVIYDIFGFFPQTIQGADLLATSGSQKYRIVMPDFFQGHPADISWFPPRTPEHKKKLADFFHTTAAPPSTLAKIPGCVARATAEIPGIRAWSILGYCWGGKIAVLSSSGGGGGGENENDNENPRFRAAVLCHPAMLDPRDARAVKVPMALLASKDENPQDVEAFGANLTPPHYVETFASQIHGWMAARADLADEQVSREYERGYRTVLEFLDKHA</sequence>
<proteinExistence type="predicted"/>
<protein>
    <recommendedName>
        <fullName evidence="1">Dienelactone hydrolase domain-containing protein</fullName>
    </recommendedName>
</protein>
<evidence type="ECO:0000259" key="1">
    <source>
        <dbReference type="Pfam" id="PF01738"/>
    </source>
</evidence>
<dbReference type="PANTHER" id="PTHR47668">
    <property type="entry name" value="DIENELACTONE HYDROLASE FAMILY PROTEIN (AFU_ORTHOLOGUE AFUA_6G01940)"/>
    <property type="match status" value="1"/>
</dbReference>
<comment type="caution">
    <text evidence="2">The sequence shown here is derived from an EMBL/GenBank/DDBJ whole genome shotgun (WGS) entry which is preliminary data.</text>
</comment>
<name>A0A2T5LRP9_9EURO</name>
<dbReference type="PANTHER" id="PTHR47668:SF1">
    <property type="entry name" value="DIENELACTONE HYDROLASE DOMAIN-CONTAINING PROTEIN-RELATED"/>
    <property type="match status" value="1"/>
</dbReference>
<dbReference type="InterPro" id="IPR002925">
    <property type="entry name" value="Dienelactn_hydro"/>
</dbReference>
<evidence type="ECO:0000313" key="3">
    <source>
        <dbReference type="Proteomes" id="UP000244073"/>
    </source>
</evidence>
<dbReference type="GO" id="GO:0016787">
    <property type="term" value="F:hydrolase activity"/>
    <property type="evidence" value="ECO:0007669"/>
    <property type="project" value="InterPro"/>
</dbReference>
<dbReference type="Gene3D" id="3.40.50.1820">
    <property type="entry name" value="alpha/beta hydrolase"/>
    <property type="match status" value="1"/>
</dbReference>
<dbReference type="VEuPathDB" id="FungiDB:P175DRAFT_0511380"/>
<reference evidence="2 3" key="1">
    <citation type="journal article" date="2018" name="Proc. Natl. Acad. Sci. U.S.A.">
        <title>Linking secondary metabolites to gene clusters through genome sequencing of six diverse Aspergillus species.</title>
        <authorList>
            <person name="Kaerboelling I."/>
            <person name="Vesth T.C."/>
            <person name="Frisvad J.C."/>
            <person name="Nybo J.L."/>
            <person name="Theobald S."/>
            <person name="Kuo A."/>
            <person name="Bowyer P."/>
            <person name="Matsuda Y."/>
            <person name="Mondo S."/>
            <person name="Lyhne E.K."/>
            <person name="Kogle M.E."/>
            <person name="Clum A."/>
            <person name="Lipzen A."/>
            <person name="Salamov A."/>
            <person name="Ngan C.Y."/>
            <person name="Daum C."/>
            <person name="Chiniquy J."/>
            <person name="Barry K."/>
            <person name="LaButti K."/>
            <person name="Haridas S."/>
            <person name="Simmons B.A."/>
            <person name="Magnuson J.K."/>
            <person name="Mortensen U.H."/>
            <person name="Larsen T.O."/>
            <person name="Grigoriev I.V."/>
            <person name="Baker S.E."/>
            <person name="Andersen M.R."/>
        </authorList>
    </citation>
    <scope>NUCLEOTIDE SEQUENCE [LARGE SCALE GENOMIC DNA]</scope>
    <source>
        <strain evidence="2 3">IBT 24754</strain>
    </source>
</reference>
<organism evidence="2 3">
    <name type="scientific">Aspergillus ochraceoroseus IBT 24754</name>
    <dbReference type="NCBI Taxonomy" id="1392256"/>
    <lineage>
        <taxon>Eukaryota</taxon>
        <taxon>Fungi</taxon>
        <taxon>Dikarya</taxon>
        <taxon>Ascomycota</taxon>
        <taxon>Pezizomycotina</taxon>
        <taxon>Eurotiomycetes</taxon>
        <taxon>Eurotiomycetidae</taxon>
        <taxon>Eurotiales</taxon>
        <taxon>Aspergillaceae</taxon>
        <taxon>Aspergillus</taxon>
        <taxon>Aspergillus subgen. Nidulantes</taxon>
    </lineage>
</organism>